<proteinExistence type="predicted"/>
<dbReference type="OrthoDB" id="7755869at2759"/>
<dbReference type="EMBL" id="DS232414">
    <property type="protein sequence ID" value="EDS41461.1"/>
    <property type="molecule type" value="Genomic_DNA"/>
</dbReference>
<reference evidence="2" key="1">
    <citation type="submission" date="2007-03" db="EMBL/GenBank/DDBJ databases">
        <title>Annotation of Culex pipiens quinquefasciatus.</title>
        <authorList>
            <consortium name="The Broad Institute Genome Sequencing Platform"/>
            <person name="Atkinson P.W."/>
            <person name="Hemingway J."/>
            <person name="Christensen B.M."/>
            <person name="Higgs S."/>
            <person name="Kodira C."/>
            <person name="Hannick L."/>
            <person name="Megy K."/>
            <person name="O'Leary S."/>
            <person name="Pearson M."/>
            <person name="Haas B.J."/>
            <person name="Mauceli E."/>
            <person name="Wortman J.R."/>
            <person name="Lee N.H."/>
            <person name="Guigo R."/>
            <person name="Stanke M."/>
            <person name="Alvarado L."/>
            <person name="Amedeo P."/>
            <person name="Antoine C.H."/>
            <person name="Arensburger P."/>
            <person name="Bidwell S.L."/>
            <person name="Crawford M."/>
            <person name="Camaro F."/>
            <person name="Devon K."/>
            <person name="Engels R."/>
            <person name="Hammond M."/>
            <person name="Howarth C."/>
            <person name="Koehrsen M."/>
            <person name="Lawson D."/>
            <person name="Montgomery P."/>
            <person name="Nene V."/>
            <person name="Nusbaum C."/>
            <person name="Puiu D."/>
            <person name="Romero-Severson J."/>
            <person name="Severson D.W."/>
            <person name="Shumway M."/>
            <person name="Sisk P."/>
            <person name="Stolte C."/>
            <person name="Zeng Q."/>
            <person name="Eisenstadt E."/>
            <person name="Fraser-Liggett C."/>
            <person name="Strausberg R."/>
            <person name="Galagan J."/>
            <person name="Birren B."/>
            <person name="Collins F.H."/>
        </authorList>
    </citation>
    <scope>NUCLEOTIDE SEQUENCE [LARGE SCALE GENOMIC DNA]</scope>
    <source>
        <strain evidence="2">JHB</strain>
    </source>
</reference>
<sequence length="111" mass="12356">MLGAHVSQQTTEAQKRGQKSDGPSTPVVLRYPTHDDPNVHKAALTQDISNGWRRAMQEEYNAHRTWEMTNLQGGVYGPVLGCGSTGVYRHPTSFYEGHVGMCRCRCDLHQG</sequence>
<dbReference type="VEuPathDB" id="VectorBase:CPIJ015139"/>
<dbReference type="EnsemblMetazoa" id="CPIJ015139-RA">
    <property type="protein sequence ID" value="CPIJ015139-PA"/>
    <property type="gene ID" value="CPIJ015139"/>
</dbReference>
<dbReference type="AlphaFoldDB" id="B0X6H8"/>
<accession>B0X6H8</accession>
<evidence type="ECO:0000313" key="4">
    <source>
        <dbReference type="Proteomes" id="UP000002320"/>
    </source>
</evidence>
<feature type="region of interest" description="Disordered" evidence="1">
    <location>
        <begin position="1"/>
        <end position="39"/>
    </location>
</feature>
<evidence type="ECO:0000313" key="3">
    <source>
        <dbReference type="EnsemblMetazoa" id="CPIJ015139-PA"/>
    </source>
</evidence>
<evidence type="ECO:0000313" key="2">
    <source>
        <dbReference type="EMBL" id="EDS41461.1"/>
    </source>
</evidence>
<dbReference type="HOGENOM" id="CLU_2160843_0_0_1"/>
<feature type="compositionally biased region" description="Polar residues" evidence="1">
    <location>
        <begin position="1"/>
        <end position="12"/>
    </location>
</feature>
<evidence type="ECO:0000256" key="1">
    <source>
        <dbReference type="SAM" id="MobiDB-lite"/>
    </source>
</evidence>
<dbReference type="KEGG" id="cqu:CpipJ_CPIJ015139"/>
<protein>
    <submittedName>
        <fullName evidence="2 3">Uncharacterized protein</fullName>
    </submittedName>
</protein>
<keyword evidence="4" id="KW-1185">Reference proteome</keyword>
<name>B0X6H8_CULQU</name>
<reference evidence="3" key="2">
    <citation type="submission" date="2021-02" db="UniProtKB">
        <authorList>
            <consortium name="EnsemblMetazoa"/>
        </authorList>
    </citation>
    <scope>IDENTIFICATION</scope>
    <source>
        <strain evidence="3">JHB</strain>
    </source>
</reference>
<dbReference type="Proteomes" id="UP000002320">
    <property type="component" value="Unassembled WGS sequence"/>
</dbReference>
<gene>
    <name evidence="3" type="primary">6048316</name>
    <name evidence="2" type="ORF">CpipJ_CPIJ015139</name>
</gene>
<organism>
    <name type="scientific">Culex quinquefasciatus</name>
    <name type="common">Southern house mosquito</name>
    <name type="synonym">Culex pungens</name>
    <dbReference type="NCBI Taxonomy" id="7176"/>
    <lineage>
        <taxon>Eukaryota</taxon>
        <taxon>Metazoa</taxon>
        <taxon>Ecdysozoa</taxon>
        <taxon>Arthropoda</taxon>
        <taxon>Hexapoda</taxon>
        <taxon>Insecta</taxon>
        <taxon>Pterygota</taxon>
        <taxon>Neoptera</taxon>
        <taxon>Endopterygota</taxon>
        <taxon>Diptera</taxon>
        <taxon>Nematocera</taxon>
        <taxon>Culicoidea</taxon>
        <taxon>Culicidae</taxon>
        <taxon>Culicinae</taxon>
        <taxon>Culicini</taxon>
        <taxon>Culex</taxon>
        <taxon>Culex</taxon>
    </lineage>
</organism>
<dbReference type="InParanoid" id="B0X6H8"/>
<dbReference type="VEuPathDB" id="VectorBase:CQUJHB009130"/>